<dbReference type="InterPro" id="IPR013210">
    <property type="entry name" value="LRR_N_plant-typ"/>
</dbReference>
<comment type="caution">
    <text evidence="12">The sequence shown here is derived from an EMBL/GenBank/DDBJ whole genome shotgun (WGS) entry which is preliminary data.</text>
</comment>
<dbReference type="EMBL" id="CAUOFW020000903">
    <property type="protein sequence ID" value="CAK9138637.1"/>
    <property type="molecule type" value="Genomic_DNA"/>
</dbReference>
<evidence type="ECO:0000256" key="9">
    <source>
        <dbReference type="SAM" id="Phobius"/>
    </source>
</evidence>
<evidence type="ECO:0000256" key="2">
    <source>
        <dbReference type="ARBA" id="ARBA00022614"/>
    </source>
</evidence>
<feature type="chain" id="PRO_5044796262" description="Protein kinase domain-containing protein" evidence="10">
    <location>
        <begin position="24"/>
        <end position="625"/>
    </location>
</feature>
<dbReference type="Gene3D" id="3.80.10.10">
    <property type="entry name" value="Ribonuclease Inhibitor"/>
    <property type="match status" value="3"/>
</dbReference>
<dbReference type="SUPFAM" id="SSF56112">
    <property type="entry name" value="Protein kinase-like (PK-like)"/>
    <property type="match status" value="1"/>
</dbReference>
<dbReference type="InterPro" id="IPR032675">
    <property type="entry name" value="LRR_dom_sf"/>
</dbReference>
<dbReference type="InterPro" id="IPR011009">
    <property type="entry name" value="Kinase-like_dom_sf"/>
</dbReference>
<dbReference type="SUPFAM" id="SSF52058">
    <property type="entry name" value="L domain-like"/>
    <property type="match status" value="1"/>
</dbReference>
<keyword evidence="6 9" id="KW-0472">Membrane</keyword>
<keyword evidence="2" id="KW-0433">Leucine-rich repeat</keyword>
<feature type="compositionally biased region" description="Polar residues" evidence="8">
    <location>
        <begin position="291"/>
        <end position="304"/>
    </location>
</feature>
<dbReference type="PROSITE" id="PS50011">
    <property type="entry name" value="PROTEIN_KINASE_DOM"/>
    <property type="match status" value="1"/>
</dbReference>
<accession>A0ABC8R1R7</accession>
<keyword evidence="13" id="KW-1185">Reference proteome</keyword>
<dbReference type="PANTHER" id="PTHR48010">
    <property type="entry name" value="OS05G0588300 PROTEIN"/>
    <property type="match status" value="1"/>
</dbReference>
<evidence type="ECO:0000256" key="10">
    <source>
        <dbReference type="SAM" id="SignalP"/>
    </source>
</evidence>
<dbReference type="InterPro" id="IPR001611">
    <property type="entry name" value="Leu-rich_rpt"/>
</dbReference>
<keyword evidence="7" id="KW-0067">ATP-binding</keyword>
<evidence type="ECO:0000256" key="5">
    <source>
        <dbReference type="ARBA" id="ARBA00022989"/>
    </source>
</evidence>
<dbReference type="Pfam" id="PF00069">
    <property type="entry name" value="Pkinase"/>
    <property type="match status" value="1"/>
</dbReference>
<dbReference type="InterPro" id="IPR050994">
    <property type="entry name" value="At_inactive_RLKs"/>
</dbReference>
<dbReference type="GO" id="GO:0005524">
    <property type="term" value="F:ATP binding"/>
    <property type="evidence" value="ECO:0007669"/>
    <property type="project" value="UniProtKB-UniRule"/>
</dbReference>
<feature type="domain" description="Protein kinase" evidence="11">
    <location>
        <begin position="346"/>
        <end position="613"/>
    </location>
</feature>
<feature type="transmembrane region" description="Helical" evidence="9">
    <location>
        <begin position="250"/>
        <end position="269"/>
    </location>
</feature>
<evidence type="ECO:0000259" key="11">
    <source>
        <dbReference type="PROSITE" id="PS50011"/>
    </source>
</evidence>
<keyword evidence="7" id="KW-0547">Nucleotide-binding</keyword>
<feature type="region of interest" description="Disordered" evidence="8">
    <location>
        <begin position="277"/>
        <end position="305"/>
    </location>
</feature>
<keyword evidence="3 9" id="KW-0812">Transmembrane</keyword>
<dbReference type="Gene3D" id="3.30.200.20">
    <property type="entry name" value="Phosphorylase Kinase, domain 1"/>
    <property type="match status" value="1"/>
</dbReference>
<dbReference type="Pfam" id="PF13855">
    <property type="entry name" value="LRR_8"/>
    <property type="match status" value="1"/>
</dbReference>
<dbReference type="Pfam" id="PF08263">
    <property type="entry name" value="LRRNT_2"/>
    <property type="match status" value="1"/>
</dbReference>
<evidence type="ECO:0000256" key="7">
    <source>
        <dbReference type="PROSITE-ProRule" id="PRU10141"/>
    </source>
</evidence>
<dbReference type="Pfam" id="PF00560">
    <property type="entry name" value="LRR_1"/>
    <property type="match status" value="1"/>
</dbReference>
<dbReference type="PANTHER" id="PTHR48010:SF22">
    <property type="entry name" value="OS09G0376600 PROTEIN"/>
    <property type="match status" value="1"/>
</dbReference>
<reference evidence="12 13" key="1">
    <citation type="submission" date="2024-02" db="EMBL/GenBank/DDBJ databases">
        <authorList>
            <person name="Vignale AGUSTIN F."/>
            <person name="Sosa J E."/>
            <person name="Modenutti C."/>
        </authorList>
    </citation>
    <scope>NUCLEOTIDE SEQUENCE [LARGE SCALE GENOMIC DNA]</scope>
</reference>
<dbReference type="InterPro" id="IPR017441">
    <property type="entry name" value="Protein_kinase_ATP_BS"/>
</dbReference>
<dbReference type="Proteomes" id="UP001642360">
    <property type="component" value="Unassembled WGS sequence"/>
</dbReference>
<dbReference type="AlphaFoldDB" id="A0ABC8R1R7"/>
<dbReference type="GO" id="GO:0016020">
    <property type="term" value="C:membrane"/>
    <property type="evidence" value="ECO:0007669"/>
    <property type="project" value="UniProtKB-SubCell"/>
</dbReference>
<proteinExistence type="predicted"/>
<evidence type="ECO:0000256" key="4">
    <source>
        <dbReference type="ARBA" id="ARBA00022737"/>
    </source>
</evidence>
<protein>
    <recommendedName>
        <fullName evidence="11">Protein kinase domain-containing protein</fullName>
    </recommendedName>
</protein>
<dbReference type="Gene3D" id="1.10.510.10">
    <property type="entry name" value="Transferase(Phosphotransferase) domain 1"/>
    <property type="match status" value="1"/>
</dbReference>
<feature type="binding site" evidence="7">
    <location>
        <position position="374"/>
    </location>
    <ligand>
        <name>ATP</name>
        <dbReference type="ChEBI" id="CHEBI:30616"/>
    </ligand>
</feature>
<dbReference type="InterPro" id="IPR000719">
    <property type="entry name" value="Prot_kinase_dom"/>
</dbReference>
<keyword evidence="5 9" id="KW-1133">Transmembrane helix</keyword>
<keyword evidence="4" id="KW-0677">Repeat</keyword>
<evidence type="ECO:0000313" key="12">
    <source>
        <dbReference type="EMBL" id="CAK9138637.1"/>
    </source>
</evidence>
<keyword evidence="10" id="KW-0732">Signal</keyword>
<evidence type="ECO:0000256" key="1">
    <source>
        <dbReference type="ARBA" id="ARBA00004370"/>
    </source>
</evidence>
<evidence type="ECO:0000313" key="13">
    <source>
        <dbReference type="Proteomes" id="UP001642360"/>
    </source>
</evidence>
<gene>
    <name evidence="12" type="ORF">ILEXP_LOCUS5986</name>
</gene>
<evidence type="ECO:0000256" key="8">
    <source>
        <dbReference type="SAM" id="MobiDB-lite"/>
    </source>
</evidence>
<organism evidence="12 13">
    <name type="scientific">Ilex paraguariensis</name>
    <name type="common">yerba mate</name>
    <dbReference type="NCBI Taxonomy" id="185542"/>
    <lineage>
        <taxon>Eukaryota</taxon>
        <taxon>Viridiplantae</taxon>
        <taxon>Streptophyta</taxon>
        <taxon>Embryophyta</taxon>
        <taxon>Tracheophyta</taxon>
        <taxon>Spermatophyta</taxon>
        <taxon>Magnoliopsida</taxon>
        <taxon>eudicotyledons</taxon>
        <taxon>Gunneridae</taxon>
        <taxon>Pentapetalae</taxon>
        <taxon>asterids</taxon>
        <taxon>campanulids</taxon>
        <taxon>Aquifoliales</taxon>
        <taxon>Aquifoliaceae</taxon>
        <taxon>Ilex</taxon>
    </lineage>
</organism>
<evidence type="ECO:0000256" key="6">
    <source>
        <dbReference type="ARBA" id="ARBA00023136"/>
    </source>
</evidence>
<feature type="signal peptide" evidence="10">
    <location>
        <begin position="1"/>
        <end position="23"/>
    </location>
</feature>
<evidence type="ECO:0000256" key="3">
    <source>
        <dbReference type="ARBA" id="ARBA00022692"/>
    </source>
</evidence>
<sequence length="625" mass="68949">MDCISIRVISVMFLFLFFSTVNAEKEEVKQALVEFMGKLYPGNVLRDANWGWNSTSDPCTDKWQGVTCDGGLQSVKKIVLDQLNLTGVLDASSVCEARSLAVLSLNNNKVAGNIAEQISNCISLTHLYLSGNRLSGKLPGSLSGLNNLKRIDISNNQFYDELADMSKISGLLTFLAQNNELNGTIPNFDFSNLVEFNVSNNNFSGPIPDVKGHFNSSSFLGNPGLCGKPLSTVCPSAPPDKKKGSSNYKYFMYSGYAILVLIFVLFFAYKVSKRNKPNDERTNAVKKGVKSDNSSNKNSGISSDLKTEGYRSEYSITSAEGGTASSPLIVLSSPLVNELKFEDLLRSPAEIVGRGKHGSLYKVMLDSGVTLVVKRIKDWTIPRDELETRMQRLNQVKHPNVMPVVAYYCSKQEKLLVYEYQENGSLFRLLHGSQNGQLFDWGSRLSIAASIAEALSFMHKELCDDGIVHGNLKTSNILLKKDMDVCISEYGLKVVENQDQSLLAQASSIENNDTTSGHGDDSTFKVDIYGFGIILLELLTGKSVQSNGFDLAQWVQSVVREEWTVEVFDRALISEGASEERMVNLLLVALNCINRSPDARPTIDQVAVMINSIKEEEERSISSDQ</sequence>
<name>A0ABC8R1R7_9AQUA</name>
<comment type="subcellular location">
    <subcellularLocation>
        <location evidence="1">Membrane</location>
    </subcellularLocation>
</comment>
<dbReference type="PROSITE" id="PS00107">
    <property type="entry name" value="PROTEIN_KINASE_ATP"/>
    <property type="match status" value="1"/>
</dbReference>